<evidence type="ECO:0000259" key="3">
    <source>
        <dbReference type="PROSITE" id="PS50977"/>
    </source>
</evidence>
<feature type="domain" description="HTH tetR-type" evidence="3">
    <location>
        <begin position="2"/>
        <end position="62"/>
    </location>
</feature>
<dbReference type="Gene3D" id="1.10.357.10">
    <property type="entry name" value="Tetracycline Repressor, domain 2"/>
    <property type="match status" value="1"/>
</dbReference>
<dbReference type="PANTHER" id="PTHR43479">
    <property type="entry name" value="ACREF/ENVCD OPERON REPRESSOR-RELATED"/>
    <property type="match status" value="1"/>
</dbReference>
<feature type="DNA-binding region" description="H-T-H motif" evidence="2">
    <location>
        <begin position="25"/>
        <end position="44"/>
    </location>
</feature>
<protein>
    <submittedName>
        <fullName evidence="4">TetR/AcrR family transcriptional regulator</fullName>
    </submittedName>
</protein>
<dbReference type="EMBL" id="JAWMWH010000001">
    <property type="protein sequence ID" value="MEJ6399812.1"/>
    <property type="molecule type" value="Genomic_DNA"/>
</dbReference>
<name>A0ABU8SIU3_9LACO</name>
<accession>A0ABU8SIU3</accession>
<keyword evidence="5" id="KW-1185">Reference proteome</keyword>
<evidence type="ECO:0000256" key="2">
    <source>
        <dbReference type="PROSITE-ProRule" id="PRU00335"/>
    </source>
</evidence>
<dbReference type="InterPro" id="IPR001647">
    <property type="entry name" value="HTH_TetR"/>
</dbReference>
<dbReference type="SUPFAM" id="SSF46689">
    <property type="entry name" value="Homeodomain-like"/>
    <property type="match status" value="1"/>
</dbReference>
<dbReference type="InterPro" id="IPR050624">
    <property type="entry name" value="HTH-type_Tx_Regulator"/>
</dbReference>
<dbReference type="Proteomes" id="UP001370590">
    <property type="component" value="Unassembled WGS sequence"/>
</dbReference>
<evidence type="ECO:0000313" key="4">
    <source>
        <dbReference type="EMBL" id="MEJ6399812.1"/>
    </source>
</evidence>
<comment type="caution">
    <text evidence="4">The sequence shown here is derived from an EMBL/GenBank/DDBJ whole genome shotgun (WGS) entry which is preliminary data.</text>
</comment>
<sequence>MLKTKMNIADAYLKLVAKNSILNVSNDAIIDASGVSRGTFYNNFTDQKDILDYVQVKVNERLVNQIDDYFTKFPIEQTSPGQAILVMSEVFVPAIYEQREMISLLNRCDLNHLWEKSLKKECAKFVAPMVEHFKDSNIDYSLLISFAMIIIESWITDDQPTDAQEFKSTFCNLYKKTINGLL</sequence>
<dbReference type="PROSITE" id="PS50977">
    <property type="entry name" value="HTH_TETR_2"/>
    <property type="match status" value="1"/>
</dbReference>
<reference evidence="4 5" key="1">
    <citation type="submission" date="2023-10" db="EMBL/GenBank/DDBJ databases">
        <title>Nicoliella lavandulae sp. nov. isolated from Lavandula angustifolia flowers.</title>
        <authorList>
            <person name="Alcantara C."/>
            <person name="Zuniga M."/>
            <person name="Landete J.M."/>
            <person name="Monedero V."/>
        </authorList>
    </citation>
    <scope>NUCLEOTIDE SEQUENCE [LARGE SCALE GENOMIC DNA]</scope>
    <source>
        <strain evidence="4 5">Es01</strain>
    </source>
</reference>
<keyword evidence="1 2" id="KW-0238">DNA-binding</keyword>
<dbReference type="PANTHER" id="PTHR43479:SF11">
    <property type="entry name" value="ACREF_ENVCD OPERON REPRESSOR-RELATED"/>
    <property type="match status" value="1"/>
</dbReference>
<dbReference type="InterPro" id="IPR009057">
    <property type="entry name" value="Homeodomain-like_sf"/>
</dbReference>
<organism evidence="4 5">
    <name type="scientific">Nicoliella lavandulae</name>
    <dbReference type="NCBI Taxonomy" id="3082954"/>
    <lineage>
        <taxon>Bacteria</taxon>
        <taxon>Bacillati</taxon>
        <taxon>Bacillota</taxon>
        <taxon>Bacilli</taxon>
        <taxon>Lactobacillales</taxon>
        <taxon>Lactobacillaceae</taxon>
        <taxon>Nicoliella</taxon>
    </lineage>
</organism>
<evidence type="ECO:0000313" key="5">
    <source>
        <dbReference type="Proteomes" id="UP001370590"/>
    </source>
</evidence>
<dbReference type="RefSeq" id="WP_339959652.1">
    <property type="nucleotide sequence ID" value="NZ_JAWMWH010000001.1"/>
</dbReference>
<proteinExistence type="predicted"/>
<evidence type="ECO:0000256" key="1">
    <source>
        <dbReference type="ARBA" id="ARBA00023125"/>
    </source>
</evidence>
<gene>
    <name evidence="4" type="ORF">R4146_01230</name>
</gene>